<feature type="chain" id="PRO_5022967012" description="30S ribosomal protein S21, chloroplastic" evidence="5">
    <location>
        <begin position="21"/>
        <end position="178"/>
    </location>
</feature>
<dbReference type="OrthoDB" id="785538at2759"/>
<dbReference type="Gene3D" id="1.20.5.1150">
    <property type="entry name" value="Ribosomal protein S8"/>
    <property type="match status" value="1"/>
</dbReference>
<dbReference type="NCBIfam" id="TIGR00030">
    <property type="entry name" value="S21p"/>
    <property type="match status" value="1"/>
</dbReference>
<sequence length="178" mass="20066">MPMALFSLSNLLSFLSIVPSPSPPQPLPNLAALSIPAPLQLPSTTVTGLAPLVTTRVPKTSADGDITSVVWPSLAHANIFNFFNVQIKVGDEEPEEIILNRFRRSVLRAGILQESKRRRFFESNQDKRKRKARAAARRNRKRRPVPKTLAKHESPKNKDDEEDDNWEVPEGDIPYCKF</sequence>
<comment type="similarity">
    <text evidence="1">Belongs to the bacterial ribosomal protein bS21 family.</text>
</comment>
<proteinExistence type="inferred from homology"/>
<evidence type="ECO:0008006" key="8">
    <source>
        <dbReference type="Google" id="ProtNLM"/>
    </source>
</evidence>
<dbReference type="PANTHER" id="PTHR21109">
    <property type="entry name" value="MITOCHONDRIAL 28S RIBOSOMAL PROTEIN S21"/>
    <property type="match status" value="1"/>
</dbReference>
<comment type="caution">
    <text evidence="6">The sequence shown here is derived from an EMBL/GenBank/DDBJ whole genome shotgun (WGS) entry which is preliminary data.</text>
</comment>
<dbReference type="PANTHER" id="PTHR21109:SF12">
    <property type="entry name" value="RIBOSOMAL PROTEIN S21-RELATED"/>
    <property type="match status" value="1"/>
</dbReference>
<evidence type="ECO:0000256" key="5">
    <source>
        <dbReference type="SAM" id="SignalP"/>
    </source>
</evidence>
<dbReference type="GO" id="GO:0003735">
    <property type="term" value="F:structural constituent of ribosome"/>
    <property type="evidence" value="ECO:0007669"/>
    <property type="project" value="InterPro"/>
</dbReference>
<keyword evidence="3" id="KW-0687">Ribonucleoprotein</keyword>
<feature type="signal peptide" evidence="5">
    <location>
        <begin position="1"/>
        <end position="20"/>
    </location>
</feature>
<dbReference type="Pfam" id="PF01165">
    <property type="entry name" value="Ribosomal_S21"/>
    <property type="match status" value="1"/>
</dbReference>
<dbReference type="EMBL" id="VAHF01000011">
    <property type="protein sequence ID" value="TXG51332.1"/>
    <property type="molecule type" value="Genomic_DNA"/>
</dbReference>
<gene>
    <name evidence="6" type="ORF">EZV62_023856</name>
</gene>
<keyword evidence="5" id="KW-0732">Signal</keyword>
<evidence type="ECO:0000313" key="7">
    <source>
        <dbReference type="Proteomes" id="UP000323000"/>
    </source>
</evidence>
<dbReference type="GO" id="GO:1990904">
    <property type="term" value="C:ribonucleoprotein complex"/>
    <property type="evidence" value="ECO:0007669"/>
    <property type="project" value="UniProtKB-KW"/>
</dbReference>
<reference evidence="7" key="1">
    <citation type="journal article" date="2019" name="Gigascience">
        <title>De novo genome assembly of the endangered Acer yangbiense, a plant species with extremely small populations endemic to Yunnan Province, China.</title>
        <authorList>
            <person name="Yang J."/>
            <person name="Wariss H.M."/>
            <person name="Tao L."/>
            <person name="Zhang R."/>
            <person name="Yun Q."/>
            <person name="Hollingsworth P."/>
            <person name="Dao Z."/>
            <person name="Luo G."/>
            <person name="Guo H."/>
            <person name="Ma Y."/>
            <person name="Sun W."/>
        </authorList>
    </citation>
    <scope>NUCLEOTIDE SEQUENCE [LARGE SCALE GENOMIC DNA]</scope>
    <source>
        <strain evidence="7">cv. Malutang</strain>
    </source>
</reference>
<dbReference type="AlphaFoldDB" id="A0A5C7H4I2"/>
<dbReference type="GO" id="GO:0006412">
    <property type="term" value="P:translation"/>
    <property type="evidence" value="ECO:0007669"/>
    <property type="project" value="InterPro"/>
</dbReference>
<dbReference type="Proteomes" id="UP000323000">
    <property type="component" value="Chromosome 11"/>
</dbReference>
<evidence type="ECO:0000256" key="1">
    <source>
        <dbReference type="ARBA" id="ARBA00006640"/>
    </source>
</evidence>
<dbReference type="InterPro" id="IPR038380">
    <property type="entry name" value="Ribosomal_bS21_sf"/>
</dbReference>
<feature type="region of interest" description="Disordered" evidence="4">
    <location>
        <begin position="122"/>
        <end position="178"/>
    </location>
</feature>
<feature type="compositionally biased region" description="Basic residues" evidence="4">
    <location>
        <begin position="127"/>
        <end position="145"/>
    </location>
</feature>
<evidence type="ECO:0000256" key="2">
    <source>
        <dbReference type="ARBA" id="ARBA00022980"/>
    </source>
</evidence>
<dbReference type="InterPro" id="IPR001911">
    <property type="entry name" value="Ribosomal_bS21"/>
</dbReference>
<name>A0A5C7H4I2_9ROSI</name>
<dbReference type="GO" id="GO:0005840">
    <property type="term" value="C:ribosome"/>
    <property type="evidence" value="ECO:0007669"/>
    <property type="project" value="UniProtKB-KW"/>
</dbReference>
<evidence type="ECO:0000256" key="4">
    <source>
        <dbReference type="SAM" id="MobiDB-lite"/>
    </source>
</evidence>
<protein>
    <recommendedName>
        <fullName evidence="8">30S ribosomal protein S21, chloroplastic</fullName>
    </recommendedName>
</protein>
<dbReference type="PRINTS" id="PR00976">
    <property type="entry name" value="RIBOSOMALS21"/>
</dbReference>
<organism evidence="6 7">
    <name type="scientific">Acer yangbiense</name>
    <dbReference type="NCBI Taxonomy" id="1000413"/>
    <lineage>
        <taxon>Eukaryota</taxon>
        <taxon>Viridiplantae</taxon>
        <taxon>Streptophyta</taxon>
        <taxon>Embryophyta</taxon>
        <taxon>Tracheophyta</taxon>
        <taxon>Spermatophyta</taxon>
        <taxon>Magnoliopsida</taxon>
        <taxon>eudicotyledons</taxon>
        <taxon>Gunneridae</taxon>
        <taxon>Pentapetalae</taxon>
        <taxon>rosids</taxon>
        <taxon>malvids</taxon>
        <taxon>Sapindales</taxon>
        <taxon>Sapindaceae</taxon>
        <taxon>Hippocastanoideae</taxon>
        <taxon>Acereae</taxon>
        <taxon>Acer</taxon>
    </lineage>
</organism>
<accession>A0A5C7H4I2</accession>
<keyword evidence="2" id="KW-0689">Ribosomal protein</keyword>
<keyword evidence="7" id="KW-1185">Reference proteome</keyword>
<evidence type="ECO:0000313" key="6">
    <source>
        <dbReference type="EMBL" id="TXG51332.1"/>
    </source>
</evidence>
<evidence type="ECO:0000256" key="3">
    <source>
        <dbReference type="ARBA" id="ARBA00023274"/>
    </source>
</evidence>
<feature type="compositionally biased region" description="Acidic residues" evidence="4">
    <location>
        <begin position="160"/>
        <end position="170"/>
    </location>
</feature>
<dbReference type="HAMAP" id="MF_00358">
    <property type="entry name" value="Ribosomal_bS21"/>
    <property type="match status" value="1"/>
</dbReference>
<feature type="compositionally biased region" description="Basic and acidic residues" evidence="4">
    <location>
        <begin position="150"/>
        <end position="159"/>
    </location>
</feature>